<name>A0A8S1W0B4_PAROT</name>
<dbReference type="Proteomes" id="UP000683925">
    <property type="component" value="Unassembled WGS sequence"/>
</dbReference>
<dbReference type="OMA" id="FLCLMGQ"/>
<accession>A0A8S1W0B4</accession>
<feature type="compositionally biased region" description="Basic and acidic residues" evidence="1">
    <location>
        <begin position="53"/>
        <end position="76"/>
    </location>
</feature>
<keyword evidence="4" id="KW-1185">Reference proteome</keyword>
<dbReference type="AlphaFoldDB" id="A0A8S1W0B4"/>
<proteinExistence type="predicted"/>
<feature type="region of interest" description="Disordered" evidence="1">
    <location>
        <begin position="53"/>
        <end position="86"/>
    </location>
</feature>
<dbReference type="EMBL" id="CAJJDP010000079">
    <property type="protein sequence ID" value="CAD8182970.1"/>
    <property type="molecule type" value="Genomic_DNA"/>
</dbReference>
<evidence type="ECO:0000256" key="2">
    <source>
        <dbReference type="SAM" id="Phobius"/>
    </source>
</evidence>
<gene>
    <name evidence="3" type="ORF">POCTA_138.1.T0800083</name>
</gene>
<comment type="caution">
    <text evidence="3">The sequence shown here is derived from an EMBL/GenBank/DDBJ whole genome shotgun (WGS) entry which is preliminary data.</text>
</comment>
<keyword evidence="2" id="KW-0472">Membrane</keyword>
<feature type="compositionally biased region" description="Polar residues" evidence="1">
    <location>
        <begin position="77"/>
        <end position="86"/>
    </location>
</feature>
<organism evidence="3 4">
    <name type="scientific">Paramecium octaurelia</name>
    <dbReference type="NCBI Taxonomy" id="43137"/>
    <lineage>
        <taxon>Eukaryota</taxon>
        <taxon>Sar</taxon>
        <taxon>Alveolata</taxon>
        <taxon>Ciliophora</taxon>
        <taxon>Intramacronucleata</taxon>
        <taxon>Oligohymenophorea</taxon>
        <taxon>Peniculida</taxon>
        <taxon>Parameciidae</taxon>
        <taxon>Paramecium</taxon>
    </lineage>
</organism>
<evidence type="ECO:0000313" key="3">
    <source>
        <dbReference type="EMBL" id="CAD8182970.1"/>
    </source>
</evidence>
<protein>
    <submittedName>
        <fullName evidence="3">Uncharacterized protein</fullName>
    </submittedName>
</protein>
<feature type="transmembrane region" description="Helical" evidence="2">
    <location>
        <begin position="24"/>
        <end position="46"/>
    </location>
</feature>
<keyword evidence="2" id="KW-1133">Transmembrane helix</keyword>
<keyword evidence="2" id="KW-0812">Transmembrane</keyword>
<evidence type="ECO:0000313" key="4">
    <source>
        <dbReference type="Proteomes" id="UP000683925"/>
    </source>
</evidence>
<reference evidence="3" key="1">
    <citation type="submission" date="2021-01" db="EMBL/GenBank/DDBJ databases">
        <authorList>
            <consortium name="Genoscope - CEA"/>
            <person name="William W."/>
        </authorList>
    </citation>
    <scope>NUCLEOTIDE SEQUENCE</scope>
</reference>
<evidence type="ECO:0000256" key="1">
    <source>
        <dbReference type="SAM" id="MobiDB-lite"/>
    </source>
</evidence>
<dbReference type="OrthoDB" id="292243at2759"/>
<sequence>MQDHFLLRVMNLEQALKQELDSTFWIWGLLIFLCLMGQVLCVFMLAQPATPKEDSDYHVQEETPQIDHENQPEQEKLLQTNEQYEQ</sequence>